<dbReference type="AlphaFoldDB" id="A0A9K3K0B6"/>
<dbReference type="Proteomes" id="UP000215914">
    <property type="component" value="Unassembled WGS sequence"/>
</dbReference>
<keyword evidence="2" id="KW-1185">Reference proteome</keyword>
<evidence type="ECO:0000313" key="1">
    <source>
        <dbReference type="EMBL" id="KAF5824268.1"/>
    </source>
</evidence>
<reference evidence="1" key="2">
    <citation type="submission" date="2020-06" db="EMBL/GenBank/DDBJ databases">
        <title>Helianthus annuus Genome sequencing and assembly Release 2.</title>
        <authorList>
            <person name="Gouzy J."/>
            <person name="Langlade N."/>
            <person name="Munos S."/>
        </authorList>
    </citation>
    <scope>NUCLEOTIDE SEQUENCE</scope>
    <source>
        <tissue evidence="1">Leaves</tissue>
    </source>
</reference>
<proteinExistence type="predicted"/>
<accession>A0A9K3K0B6</accession>
<dbReference type="EMBL" id="MNCJ02000013">
    <property type="protein sequence ID" value="KAF5824268.1"/>
    <property type="molecule type" value="Genomic_DNA"/>
</dbReference>
<reference evidence="1" key="1">
    <citation type="journal article" date="2017" name="Nature">
        <title>The sunflower genome provides insights into oil metabolism, flowering and Asterid evolution.</title>
        <authorList>
            <person name="Badouin H."/>
            <person name="Gouzy J."/>
            <person name="Grassa C.J."/>
            <person name="Murat F."/>
            <person name="Staton S.E."/>
            <person name="Cottret L."/>
            <person name="Lelandais-Briere C."/>
            <person name="Owens G.L."/>
            <person name="Carrere S."/>
            <person name="Mayjonade B."/>
            <person name="Legrand L."/>
            <person name="Gill N."/>
            <person name="Kane N.C."/>
            <person name="Bowers J.E."/>
            <person name="Hubner S."/>
            <person name="Bellec A."/>
            <person name="Berard A."/>
            <person name="Berges H."/>
            <person name="Blanchet N."/>
            <person name="Boniface M.C."/>
            <person name="Brunel D."/>
            <person name="Catrice O."/>
            <person name="Chaidir N."/>
            <person name="Claudel C."/>
            <person name="Donnadieu C."/>
            <person name="Faraut T."/>
            <person name="Fievet G."/>
            <person name="Helmstetter N."/>
            <person name="King M."/>
            <person name="Knapp S.J."/>
            <person name="Lai Z."/>
            <person name="Le Paslier M.C."/>
            <person name="Lippi Y."/>
            <person name="Lorenzon L."/>
            <person name="Mandel J.R."/>
            <person name="Marage G."/>
            <person name="Marchand G."/>
            <person name="Marquand E."/>
            <person name="Bret-Mestries E."/>
            <person name="Morien E."/>
            <person name="Nambeesan S."/>
            <person name="Nguyen T."/>
            <person name="Pegot-Espagnet P."/>
            <person name="Pouilly N."/>
            <person name="Raftis F."/>
            <person name="Sallet E."/>
            <person name="Schiex T."/>
            <person name="Thomas J."/>
            <person name="Vandecasteele C."/>
            <person name="Vares D."/>
            <person name="Vear F."/>
            <person name="Vautrin S."/>
            <person name="Crespi M."/>
            <person name="Mangin B."/>
            <person name="Burke J.M."/>
            <person name="Salse J."/>
            <person name="Munos S."/>
            <person name="Vincourt P."/>
            <person name="Rieseberg L.H."/>
            <person name="Langlade N.B."/>
        </authorList>
    </citation>
    <scope>NUCLEOTIDE SEQUENCE</scope>
    <source>
        <tissue evidence="1">Leaves</tissue>
    </source>
</reference>
<comment type="caution">
    <text evidence="1">The sequence shown here is derived from an EMBL/GenBank/DDBJ whole genome shotgun (WGS) entry which is preliminary data.</text>
</comment>
<name>A0A9K3K0B6_HELAN</name>
<organism evidence="1 2">
    <name type="scientific">Helianthus annuus</name>
    <name type="common">Common sunflower</name>
    <dbReference type="NCBI Taxonomy" id="4232"/>
    <lineage>
        <taxon>Eukaryota</taxon>
        <taxon>Viridiplantae</taxon>
        <taxon>Streptophyta</taxon>
        <taxon>Embryophyta</taxon>
        <taxon>Tracheophyta</taxon>
        <taxon>Spermatophyta</taxon>
        <taxon>Magnoliopsida</taxon>
        <taxon>eudicotyledons</taxon>
        <taxon>Gunneridae</taxon>
        <taxon>Pentapetalae</taxon>
        <taxon>asterids</taxon>
        <taxon>campanulids</taxon>
        <taxon>Asterales</taxon>
        <taxon>Asteraceae</taxon>
        <taxon>Asteroideae</taxon>
        <taxon>Heliantheae alliance</taxon>
        <taxon>Heliantheae</taxon>
        <taxon>Helianthus</taxon>
    </lineage>
</organism>
<sequence>MSLMFDGEGILSIAWNFSGFTLKPSFMTMKPKNFPSSIPNEHFAGFSLILTLRSVLKVFWMLTSIVPSSLLIITRSSM</sequence>
<gene>
    <name evidence="1" type="ORF">HanXRQr2_Chr00c013g0832821</name>
</gene>
<protein>
    <submittedName>
        <fullName evidence="1">Uncharacterized protein</fullName>
    </submittedName>
</protein>
<evidence type="ECO:0000313" key="2">
    <source>
        <dbReference type="Proteomes" id="UP000215914"/>
    </source>
</evidence>